<keyword evidence="3" id="KW-0862">Zinc</keyword>
<keyword evidence="9" id="KW-1185">Reference proteome</keyword>
<dbReference type="InterPro" id="IPR037151">
    <property type="entry name" value="AlkB-like_sf"/>
</dbReference>
<feature type="domain" description="Fe2OG dioxygenase" evidence="6">
    <location>
        <begin position="328"/>
        <end position="441"/>
    </location>
</feature>
<evidence type="ECO:0000259" key="6">
    <source>
        <dbReference type="PROSITE" id="PS51471"/>
    </source>
</evidence>
<proteinExistence type="predicted"/>
<keyword evidence="2 4" id="KW-0863">Zinc-finger</keyword>
<evidence type="ECO:0000256" key="2">
    <source>
        <dbReference type="ARBA" id="ARBA00022771"/>
    </source>
</evidence>
<dbReference type="SUPFAM" id="SSF51197">
    <property type="entry name" value="Clavaminate synthase-like"/>
    <property type="match status" value="1"/>
</dbReference>
<gene>
    <name evidence="8" type="ORF">M427DRAFT_60022</name>
</gene>
<dbReference type="GO" id="GO:0006307">
    <property type="term" value="P:DNA alkylation repair"/>
    <property type="evidence" value="ECO:0007669"/>
    <property type="project" value="InterPro"/>
</dbReference>
<name>A0A139A557_GONPJ</name>
<dbReference type="PANTHER" id="PTHR31212">
    <property type="entry name" value="ALPHA-KETOGLUTARATE-DEPENDENT DIOXYGENASE ALKB HOMOLOG 3"/>
    <property type="match status" value="1"/>
</dbReference>
<feature type="region of interest" description="Disordered" evidence="5">
    <location>
        <begin position="222"/>
        <end position="281"/>
    </location>
</feature>
<dbReference type="InterPro" id="IPR032854">
    <property type="entry name" value="ALKBH3"/>
</dbReference>
<reference evidence="8 9" key="1">
    <citation type="journal article" date="2015" name="Genome Biol. Evol.">
        <title>Phylogenomic analyses indicate that early fungi evolved digesting cell walls of algal ancestors of land plants.</title>
        <authorList>
            <person name="Chang Y."/>
            <person name="Wang S."/>
            <person name="Sekimoto S."/>
            <person name="Aerts A.L."/>
            <person name="Choi C."/>
            <person name="Clum A."/>
            <person name="LaButti K.M."/>
            <person name="Lindquist E.A."/>
            <person name="Yee Ngan C."/>
            <person name="Ohm R.A."/>
            <person name="Salamov A.A."/>
            <person name="Grigoriev I.V."/>
            <person name="Spatafora J.W."/>
            <person name="Berbee M.L."/>
        </authorList>
    </citation>
    <scope>NUCLEOTIDE SEQUENCE [LARGE SCALE GENOMIC DNA]</scope>
    <source>
        <strain evidence="8 9">JEL478</strain>
    </source>
</reference>
<dbReference type="PANTHER" id="PTHR31212:SF4">
    <property type="entry name" value="ALPHA-KETOGLUTARATE-DEPENDENT DIOXYGENASE ALKB HOMOLOG 3"/>
    <property type="match status" value="1"/>
</dbReference>
<evidence type="ECO:0000256" key="5">
    <source>
        <dbReference type="SAM" id="MobiDB-lite"/>
    </source>
</evidence>
<dbReference type="GO" id="GO:0008270">
    <property type="term" value="F:zinc ion binding"/>
    <property type="evidence" value="ECO:0007669"/>
    <property type="project" value="UniProtKB-KW"/>
</dbReference>
<feature type="region of interest" description="Disordered" evidence="5">
    <location>
        <begin position="136"/>
        <end position="156"/>
    </location>
</feature>
<keyword evidence="1" id="KW-0479">Metal-binding</keyword>
<sequence>MFEGRDDIDTRTCLWALKAANGSVDGAANYILMKEVPNRSKAPKGRGKTPRSPANGIDRWIKSGLTSSNQTVTQPSMSESTNVAAGNSRPDDGAVPAPGQHASPLEAGDELKRQRGRSPSDSAPLRSALSLLRWPSGLPSSVRAPESGRPLKKQRTLHPNLVLDSPEDVSTNLPTCTLIRSFLPSDMADALLRRVMADAQEWDYGTYVVGQKLVTANRRGGFYVEPKDKNDGDDASDELVEDAGAASQRGGSEEHGVSADDVPSANETSERPDDTPSSPAYVYQGRTVRRVIPYPAEMDVARRLVEAHVNEFISTKDRHPLEPKGSWKATAAVANHYANAKESVAWHGDRLNHIGPLPTVASITLGAARAFRLRKVMSTETGESAKTYVVVLKHGDFLMMGAGTQELYRHDVPPLNSSLPPLVSHPIAGTSRYNLTFRYYRPSYSLKHTPRCWCENPCDLRCVTKRTGKTYGRYFWFCAAAGTAEGSKRRPEHVLEAGKKCNFFVWLEDWQKKLKEEGKWIADE</sequence>
<organism evidence="8 9">
    <name type="scientific">Gonapodya prolifera (strain JEL478)</name>
    <name type="common">Monoblepharis prolifera</name>
    <dbReference type="NCBI Taxonomy" id="1344416"/>
    <lineage>
        <taxon>Eukaryota</taxon>
        <taxon>Fungi</taxon>
        <taxon>Fungi incertae sedis</taxon>
        <taxon>Chytridiomycota</taxon>
        <taxon>Chytridiomycota incertae sedis</taxon>
        <taxon>Monoblepharidomycetes</taxon>
        <taxon>Monoblepharidales</taxon>
        <taxon>Gonapodyaceae</taxon>
        <taxon>Gonapodya</taxon>
    </lineage>
</organism>
<dbReference type="PROSITE" id="PS51999">
    <property type="entry name" value="ZF_GRF"/>
    <property type="match status" value="1"/>
</dbReference>
<dbReference type="PROSITE" id="PS51471">
    <property type="entry name" value="FE2OG_OXY"/>
    <property type="match status" value="1"/>
</dbReference>
<dbReference type="OrthoDB" id="545910at2759"/>
<feature type="domain" description="GRF-type" evidence="7">
    <location>
        <begin position="452"/>
        <end position="510"/>
    </location>
</feature>
<dbReference type="AlphaFoldDB" id="A0A139A557"/>
<evidence type="ECO:0000256" key="1">
    <source>
        <dbReference type="ARBA" id="ARBA00022723"/>
    </source>
</evidence>
<feature type="compositionally biased region" description="Polar residues" evidence="5">
    <location>
        <begin position="64"/>
        <end position="85"/>
    </location>
</feature>
<feature type="region of interest" description="Disordered" evidence="5">
    <location>
        <begin position="38"/>
        <end position="124"/>
    </location>
</feature>
<dbReference type="Gene3D" id="2.60.120.590">
    <property type="entry name" value="Alpha-ketoglutarate-dependent dioxygenase AlkB-like"/>
    <property type="match status" value="1"/>
</dbReference>
<dbReference type="InterPro" id="IPR027450">
    <property type="entry name" value="AlkB-like"/>
</dbReference>
<dbReference type="GO" id="GO:0051213">
    <property type="term" value="F:dioxygenase activity"/>
    <property type="evidence" value="ECO:0007669"/>
    <property type="project" value="InterPro"/>
</dbReference>
<dbReference type="InterPro" id="IPR005123">
    <property type="entry name" value="Oxoglu/Fe-dep_dioxygenase_dom"/>
</dbReference>
<evidence type="ECO:0000259" key="7">
    <source>
        <dbReference type="PROSITE" id="PS51999"/>
    </source>
</evidence>
<evidence type="ECO:0000256" key="3">
    <source>
        <dbReference type="ARBA" id="ARBA00022833"/>
    </source>
</evidence>
<evidence type="ECO:0000256" key="4">
    <source>
        <dbReference type="PROSITE-ProRule" id="PRU01343"/>
    </source>
</evidence>
<dbReference type="Proteomes" id="UP000070544">
    <property type="component" value="Unassembled WGS sequence"/>
</dbReference>
<dbReference type="InterPro" id="IPR010666">
    <property type="entry name" value="Znf_GRF"/>
</dbReference>
<accession>A0A139A557</accession>
<evidence type="ECO:0000313" key="9">
    <source>
        <dbReference type="Proteomes" id="UP000070544"/>
    </source>
</evidence>
<protein>
    <submittedName>
        <fullName evidence="8">Uncharacterized protein</fullName>
    </submittedName>
</protein>
<dbReference type="Pfam" id="PF13532">
    <property type="entry name" value="2OG-FeII_Oxy_2"/>
    <property type="match status" value="1"/>
</dbReference>
<dbReference type="STRING" id="1344416.A0A139A557"/>
<evidence type="ECO:0000313" key="8">
    <source>
        <dbReference type="EMBL" id="KXS11874.1"/>
    </source>
</evidence>
<dbReference type="EMBL" id="KQ965794">
    <property type="protein sequence ID" value="KXS11874.1"/>
    <property type="molecule type" value="Genomic_DNA"/>
</dbReference>